<name>A0A2P6NQI2_9EUKA</name>
<dbReference type="EMBL" id="MDYQ01000034">
    <property type="protein sequence ID" value="PRP86211.1"/>
    <property type="molecule type" value="Genomic_DNA"/>
</dbReference>
<keyword evidence="3" id="KW-1185">Reference proteome</keyword>
<comment type="caution">
    <text evidence="2">The sequence shown here is derived from an EMBL/GenBank/DDBJ whole genome shotgun (WGS) entry which is preliminary data.</text>
</comment>
<dbReference type="AlphaFoldDB" id="A0A2P6NQI2"/>
<dbReference type="Proteomes" id="UP000241769">
    <property type="component" value="Unassembled WGS sequence"/>
</dbReference>
<evidence type="ECO:0008006" key="4">
    <source>
        <dbReference type="Google" id="ProtNLM"/>
    </source>
</evidence>
<accession>A0A2P6NQI2</accession>
<reference evidence="2 3" key="1">
    <citation type="journal article" date="2018" name="Genome Biol. Evol.">
        <title>Multiple Roots of Fruiting Body Formation in Amoebozoa.</title>
        <authorList>
            <person name="Hillmann F."/>
            <person name="Forbes G."/>
            <person name="Novohradska S."/>
            <person name="Ferling I."/>
            <person name="Riege K."/>
            <person name="Groth M."/>
            <person name="Westermann M."/>
            <person name="Marz M."/>
            <person name="Spaller T."/>
            <person name="Winckler T."/>
            <person name="Schaap P."/>
            <person name="Glockner G."/>
        </authorList>
    </citation>
    <scope>NUCLEOTIDE SEQUENCE [LARGE SCALE GENOMIC DNA]</scope>
    <source>
        <strain evidence="2 3">Jena</strain>
    </source>
</reference>
<feature type="transmembrane region" description="Helical" evidence="1">
    <location>
        <begin position="24"/>
        <end position="50"/>
    </location>
</feature>
<dbReference type="InParanoid" id="A0A2P6NQI2"/>
<keyword evidence="1" id="KW-1133">Transmembrane helix</keyword>
<feature type="transmembrane region" description="Helical" evidence="1">
    <location>
        <begin position="70"/>
        <end position="94"/>
    </location>
</feature>
<evidence type="ECO:0000313" key="3">
    <source>
        <dbReference type="Proteomes" id="UP000241769"/>
    </source>
</evidence>
<keyword evidence="1" id="KW-0472">Membrane</keyword>
<sequence>MNTDHEPSVTIKTPEIQPTPQRKVALMGIIGGMATAGVAIGFFVGVNAVLKRGNHKGRLMKDIRDKATPVGLASRALAISSFGVLMFAFGIAYVGRHALASDIRTVTGGGDANLEIADAHARTPDTFTSKTP</sequence>
<proteinExistence type="predicted"/>
<evidence type="ECO:0000313" key="2">
    <source>
        <dbReference type="EMBL" id="PRP86211.1"/>
    </source>
</evidence>
<keyword evidence="1" id="KW-0812">Transmembrane</keyword>
<gene>
    <name evidence="2" type="ORF">PROFUN_05727</name>
</gene>
<evidence type="ECO:0000256" key="1">
    <source>
        <dbReference type="SAM" id="Phobius"/>
    </source>
</evidence>
<organism evidence="2 3">
    <name type="scientific">Planoprotostelium fungivorum</name>
    <dbReference type="NCBI Taxonomy" id="1890364"/>
    <lineage>
        <taxon>Eukaryota</taxon>
        <taxon>Amoebozoa</taxon>
        <taxon>Evosea</taxon>
        <taxon>Variosea</taxon>
        <taxon>Cavosteliida</taxon>
        <taxon>Cavosteliaceae</taxon>
        <taxon>Planoprotostelium</taxon>
    </lineage>
</organism>
<protein>
    <recommendedName>
        <fullName evidence="4">Transmembrane protein</fullName>
    </recommendedName>
</protein>